<proteinExistence type="predicted"/>
<gene>
    <name evidence="1" type="ORF">CFP56_012989</name>
</gene>
<dbReference type="Proteomes" id="UP000237347">
    <property type="component" value="Unassembled WGS sequence"/>
</dbReference>
<evidence type="ECO:0000313" key="2">
    <source>
        <dbReference type="Proteomes" id="UP000237347"/>
    </source>
</evidence>
<evidence type="ECO:0000313" key="1">
    <source>
        <dbReference type="EMBL" id="KAK7843072.1"/>
    </source>
</evidence>
<reference evidence="1 2" key="1">
    <citation type="journal article" date="2018" name="Sci. Data">
        <title>The draft genome sequence of cork oak.</title>
        <authorList>
            <person name="Ramos A.M."/>
            <person name="Usie A."/>
            <person name="Barbosa P."/>
            <person name="Barros P.M."/>
            <person name="Capote T."/>
            <person name="Chaves I."/>
            <person name="Simoes F."/>
            <person name="Abreu I."/>
            <person name="Carrasquinho I."/>
            <person name="Faro C."/>
            <person name="Guimaraes J.B."/>
            <person name="Mendonca D."/>
            <person name="Nobrega F."/>
            <person name="Rodrigues L."/>
            <person name="Saibo N.J.M."/>
            <person name="Varela M.C."/>
            <person name="Egas C."/>
            <person name="Matos J."/>
            <person name="Miguel C.M."/>
            <person name="Oliveira M.M."/>
            <person name="Ricardo C.P."/>
            <person name="Goncalves S."/>
        </authorList>
    </citation>
    <scope>NUCLEOTIDE SEQUENCE [LARGE SCALE GENOMIC DNA]</scope>
    <source>
        <strain evidence="2">cv. HL8</strain>
    </source>
</reference>
<sequence length="66" mass="7303">MYVPAITDGQASKPSSFIYLKNFKKAFVPPIEALTYGFIGDKRLVIKAKDLGDIVEIGMLCHECPL</sequence>
<comment type="caution">
    <text evidence="1">The sequence shown here is derived from an EMBL/GenBank/DDBJ whole genome shotgun (WGS) entry which is preliminary data.</text>
</comment>
<dbReference type="AlphaFoldDB" id="A0AAW0KWE1"/>
<name>A0AAW0KWE1_QUESU</name>
<accession>A0AAW0KWE1</accession>
<protein>
    <submittedName>
        <fullName evidence="1">Uncharacterized protein</fullName>
    </submittedName>
</protein>
<dbReference type="EMBL" id="PKMF04000210">
    <property type="protein sequence ID" value="KAK7843072.1"/>
    <property type="molecule type" value="Genomic_DNA"/>
</dbReference>
<organism evidence="1 2">
    <name type="scientific">Quercus suber</name>
    <name type="common">Cork oak</name>
    <dbReference type="NCBI Taxonomy" id="58331"/>
    <lineage>
        <taxon>Eukaryota</taxon>
        <taxon>Viridiplantae</taxon>
        <taxon>Streptophyta</taxon>
        <taxon>Embryophyta</taxon>
        <taxon>Tracheophyta</taxon>
        <taxon>Spermatophyta</taxon>
        <taxon>Magnoliopsida</taxon>
        <taxon>eudicotyledons</taxon>
        <taxon>Gunneridae</taxon>
        <taxon>Pentapetalae</taxon>
        <taxon>rosids</taxon>
        <taxon>fabids</taxon>
        <taxon>Fagales</taxon>
        <taxon>Fagaceae</taxon>
        <taxon>Quercus</taxon>
    </lineage>
</organism>
<keyword evidence="2" id="KW-1185">Reference proteome</keyword>